<dbReference type="InterPro" id="IPR036704">
    <property type="entry name" value="RraA/RraA-like_sf"/>
</dbReference>
<comment type="cofactor">
    <cofactor evidence="1">
        <name>a divalent metal cation</name>
        <dbReference type="ChEBI" id="CHEBI:60240"/>
    </cofactor>
</comment>
<comment type="cofactor">
    <cofactor evidence="5">
        <name>Mg(2+)</name>
        <dbReference type="ChEBI" id="CHEBI:18420"/>
    </cofactor>
</comment>
<evidence type="ECO:0000256" key="4">
    <source>
        <dbReference type="ARBA" id="ARBA00030169"/>
    </source>
</evidence>
<dbReference type="Gene3D" id="3.50.30.40">
    <property type="entry name" value="Ribonuclease E inhibitor RraA/RraA-like"/>
    <property type="match status" value="1"/>
</dbReference>
<keyword evidence="6" id="KW-0175">Coiled coil</keyword>
<keyword evidence="8" id="KW-1185">Reference proteome</keyword>
<name>A0A2R4XHI4_9BURK</name>
<dbReference type="AlphaFoldDB" id="A0A2R4XHI4"/>
<organism evidence="7 8">
    <name type="scientific">Orrella marina</name>
    <dbReference type="NCBI Taxonomy" id="2163011"/>
    <lineage>
        <taxon>Bacteria</taxon>
        <taxon>Pseudomonadati</taxon>
        <taxon>Pseudomonadota</taxon>
        <taxon>Betaproteobacteria</taxon>
        <taxon>Burkholderiales</taxon>
        <taxon>Alcaligenaceae</taxon>
        <taxon>Orrella</taxon>
    </lineage>
</organism>
<dbReference type="OrthoDB" id="8717144at2"/>
<dbReference type="GO" id="GO:0046872">
    <property type="term" value="F:metal ion binding"/>
    <property type="evidence" value="ECO:0007669"/>
    <property type="project" value="UniProtKB-KW"/>
</dbReference>
<feature type="binding site" evidence="5">
    <location>
        <begin position="99"/>
        <end position="102"/>
    </location>
    <ligand>
        <name>substrate</name>
    </ligand>
</feature>
<sequence length="230" mass="23798">MKIDHVPAIRKDIVRVSPELVEAARAFPAAILADVAGRRGSLGARIRPLAPHMKVAGPAFTVEVRPGDNLMFHAALALAQPGDVIVVDGKGDETMALCGTLMSTQAQKAGIAGFVVDSAVRDSAEICEGEFPVFAIGTNPNGPTKGLAGRINWPVSIAGVSVSPGDLVVGDADGVVVIPRENAQAILSRAQGKVDAEQRRMDELNAGNLASPWLEDALISAGVLKAGESL</sequence>
<feature type="binding site" evidence="5">
    <location>
        <position position="121"/>
    </location>
    <ligand>
        <name>substrate</name>
    </ligand>
</feature>
<evidence type="ECO:0000313" key="7">
    <source>
        <dbReference type="EMBL" id="AWB33287.1"/>
    </source>
</evidence>
<feature type="binding site" evidence="5">
    <location>
        <position position="122"/>
    </location>
    <ligand>
        <name>Mg(2+)</name>
        <dbReference type="ChEBI" id="CHEBI:18420"/>
    </ligand>
</feature>
<evidence type="ECO:0000256" key="5">
    <source>
        <dbReference type="PIRSR" id="PIRSR605493-1"/>
    </source>
</evidence>
<dbReference type="RefSeq" id="WP_108620716.1">
    <property type="nucleotide sequence ID" value="NZ_CP028901.1"/>
</dbReference>
<dbReference type="InterPro" id="IPR005493">
    <property type="entry name" value="RraA/RraA-like"/>
</dbReference>
<dbReference type="Pfam" id="PF03737">
    <property type="entry name" value="RraA-like"/>
    <property type="match status" value="1"/>
</dbReference>
<feature type="coiled-coil region" evidence="6">
    <location>
        <begin position="180"/>
        <end position="207"/>
    </location>
</feature>
<dbReference type="KEGG" id="boz:DBV39_05745"/>
<dbReference type="PANTHER" id="PTHR33254:SF4">
    <property type="entry name" value="4-HYDROXY-4-METHYL-2-OXOGLUTARATE ALDOLASE 3-RELATED"/>
    <property type="match status" value="1"/>
</dbReference>
<dbReference type="CDD" id="cd16841">
    <property type="entry name" value="RraA_family"/>
    <property type="match status" value="1"/>
</dbReference>
<dbReference type="Proteomes" id="UP000244571">
    <property type="component" value="Chromosome"/>
</dbReference>
<evidence type="ECO:0000256" key="2">
    <source>
        <dbReference type="ARBA" id="ARBA00016549"/>
    </source>
</evidence>
<evidence type="ECO:0000313" key="8">
    <source>
        <dbReference type="Proteomes" id="UP000244571"/>
    </source>
</evidence>
<keyword evidence="5" id="KW-0460">Magnesium</keyword>
<keyword evidence="7" id="KW-0808">Transferase</keyword>
<dbReference type="GO" id="GO:0008168">
    <property type="term" value="F:methyltransferase activity"/>
    <property type="evidence" value="ECO:0007669"/>
    <property type="project" value="UniProtKB-KW"/>
</dbReference>
<accession>A0A2R4XHI4</accession>
<dbReference type="PANTHER" id="PTHR33254">
    <property type="entry name" value="4-HYDROXY-4-METHYL-2-OXOGLUTARATE ALDOLASE 3-RELATED"/>
    <property type="match status" value="1"/>
</dbReference>
<keyword evidence="7" id="KW-0489">Methyltransferase</keyword>
<dbReference type="GO" id="GO:0032259">
    <property type="term" value="P:methylation"/>
    <property type="evidence" value="ECO:0007669"/>
    <property type="project" value="UniProtKB-KW"/>
</dbReference>
<gene>
    <name evidence="7" type="ORF">DBV39_05745</name>
</gene>
<dbReference type="EMBL" id="CP028901">
    <property type="protein sequence ID" value="AWB33287.1"/>
    <property type="molecule type" value="Genomic_DNA"/>
</dbReference>
<evidence type="ECO:0000256" key="3">
    <source>
        <dbReference type="ARBA" id="ARBA00029596"/>
    </source>
</evidence>
<reference evidence="7 8" key="1">
    <citation type="submission" date="2018-04" db="EMBL/GenBank/DDBJ databases">
        <title>Bordetella sp. HZ20 isolated from seawater.</title>
        <authorList>
            <person name="Sun C."/>
        </authorList>
    </citation>
    <scope>NUCLEOTIDE SEQUENCE [LARGE SCALE GENOMIC DNA]</scope>
    <source>
        <strain evidence="7 8">HZ20</strain>
    </source>
</reference>
<evidence type="ECO:0000256" key="1">
    <source>
        <dbReference type="ARBA" id="ARBA00001968"/>
    </source>
</evidence>
<proteinExistence type="predicted"/>
<evidence type="ECO:0000256" key="6">
    <source>
        <dbReference type="SAM" id="Coils"/>
    </source>
</evidence>
<dbReference type="SUPFAM" id="SSF89562">
    <property type="entry name" value="RraA-like"/>
    <property type="match status" value="1"/>
</dbReference>
<keyword evidence="5" id="KW-0479">Metal-binding</keyword>
<protein>
    <recommendedName>
        <fullName evidence="2">Putative 4-hydroxy-4-methyl-2-oxoglutarate aldolase</fullName>
    </recommendedName>
    <alternativeName>
        <fullName evidence="3">Regulator of ribonuclease activity homolog</fullName>
    </alternativeName>
    <alternativeName>
        <fullName evidence="4">RraA-like protein</fullName>
    </alternativeName>
</protein>